<dbReference type="PROSITE" id="PS01129">
    <property type="entry name" value="PSI_RLU"/>
    <property type="match status" value="1"/>
</dbReference>
<dbReference type="OrthoDB" id="9807829at2"/>
<dbReference type="EMBL" id="FMPG01000004">
    <property type="protein sequence ID" value="SCS90279.1"/>
    <property type="molecule type" value="Genomic_DNA"/>
</dbReference>
<dbReference type="InterPro" id="IPR006224">
    <property type="entry name" value="PsdUridine_synth_RluA-like_CS"/>
</dbReference>
<evidence type="ECO:0000259" key="5">
    <source>
        <dbReference type="Pfam" id="PF00849"/>
    </source>
</evidence>
<sequence length="288" mass="32808">MKFTFNITTAEMLRTFLQRQRFSKRTISAIKHNGALIVNGESVTVRAQLKHGDVLEVLLADETPSTNLLPYKQPLTILYEDPYLIAVSKSANQNCAPSRDHLHYSVAEQVLGYFQAHETTSVPHIITRLDRNTSGIVIIAKHGFIHHLMSQTQIDKQYLCVCRGEVARSDLIDAPIARHPDSIIQRCVDENGKKAQTRFERLDVTQINRHTYSLCAVTLLTGRTHQIRVHFQHIGHPLVGDDLYGGAHDEYAHQLLRCRQVTFNHPINNQKIIINDKYDAIESIFNML</sequence>
<dbReference type="Proteomes" id="UP000095412">
    <property type="component" value="Unassembled WGS sequence"/>
</dbReference>
<evidence type="ECO:0000313" key="6">
    <source>
        <dbReference type="EMBL" id="SCS52903.1"/>
    </source>
</evidence>
<dbReference type="SUPFAM" id="SSF55120">
    <property type="entry name" value="Pseudouridine synthase"/>
    <property type="match status" value="1"/>
</dbReference>
<reference evidence="6 8" key="2">
    <citation type="submission" date="2016-09" db="EMBL/GenBank/DDBJ databases">
        <authorList>
            <consortium name="Pathogen Informatics"/>
            <person name="Sun Q."/>
            <person name="Inoue M."/>
        </authorList>
    </citation>
    <scope>NUCLEOTIDE SEQUENCE [LARGE SCALE GENOMIC DNA]</scope>
    <source>
        <strain evidence="6 8">82C</strain>
    </source>
</reference>
<protein>
    <recommendedName>
        <fullName evidence="2">RNA pseudouridylate synthase</fullName>
    </recommendedName>
    <alternativeName>
        <fullName evidence="3">RNA-uridine isomerase</fullName>
    </alternativeName>
</protein>
<dbReference type="PROSITE" id="PS50889">
    <property type="entry name" value="S4"/>
    <property type="match status" value="1"/>
</dbReference>
<dbReference type="CDD" id="cd02869">
    <property type="entry name" value="PseudoU_synth_RluA_like"/>
    <property type="match status" value="1"/>
</dbReference>
<dbReference type="InterPro" id="IPR020103">
    <property type="entry name" value="PsdUridine_synth_cat_dom_sf"/>
</dbReference>
<dbReference type="PANTHER" id="PTHR21600">
    <property type="entry name" value="MITOCHONDRIAL RNA PSEUDOURIDINE SYNTHASE"/>
    <property type="match status" value="1"/>
</dbReference>
<accession>A0A1D4ITV9</accession>
<name>A0A1D4ITV9_9STAP</name>
<dbReference type="GO" id="GO:0009982">
    <property type="term" value="F:pseudouridine synthase activity"/>
    <property type="evidence" value="ECO:0007669"/>
    <property type="project" value="InterPro"/>
</dbReference>
<dbReference type="GO" id="GO:0003723">
    <property type="term" value="F:RNA binding"/>
    <property type="evidence" value="ECO:0007669"/>
    <property type="project" value="UniProtKB-KW"/>
</dbReference>
<evidence type="ECO:0000256" key="2">
    <source>
        <dbReference type="ARBA" id="ARBA00031870"/>
    </source>
</evidence>
<dbReference type="GO" id="GO:0140098">
    <property type="term" value="F:catalytic activity, acting on RNA"/>
    <property type="evidence" value="ECO:0007669"/>
    <property type="project" value="UniProtKB-ARBA"/>
</dbReference>
<reference evidence="7 9" key="1">
    <citation type="submission" date="2016-09" db="EMBL/GenBank/DDBJ databases">
        <authorList>
            <consortium name="Pathogen Informatics"/>
        </authorList>
    </citation>
    <scope>NUCLEOTIDE SEQUENCE [LARGE SCALE GENOMIC DNA]</scope>
    <source>
        <strain evidence="7 9">82B</strain>
    </source>
</reference>
<keyword evidence="4" id="KW-0694">RNA-binding</keyword>
<gene>
    <name evidence="7" type="primary">rluD_2</name>
    <name evidence="6" type="synonym">rluD_1</name>
    <name evidence="7" type="ORF">SAMEA2297795_01345</name>
    <name evidence="6" type="ORF">SAMEA2297796_00674</name>
</gene>
<feature type="domain" description="Pseudouridine synthase RsuA/RluA-like" evidence="5">
    <location>
        <begin position="84"/>
        <end position="233"/>
    </location>
</feature>
<evidence type="ECO:0000256" key="3">
    <source>
        <dbReference type="ARBA" id="ARBA00033164"/>
    </source>
</evidence>
<comment type="catalytic activity">
    <reaction evidence="1">
        <text>a uridine in RNA = a pseudouridine in RNA</text>
        <dbReference type="Rhea" id="RHEA:48348"/>
        <dbReference type="Rhea" id="RHEA-COMP:12068"/>
        <dbReference type="Rhea" id="RHEA-COMP:12069"/>
        <dbReference type="ChEBI" id="CHEBI:65314"/>
        <dbReference type="ChEBI" id="CHEBI:65315"/>
    </reaction>
</comment>
<dbReference type="GO" id="GO:0000455">
    <property type="term" value="P:enzyme-directed rRNA pseudouridine synthesis"/>
    <property type="evidence" value="ECO:0007669"/>
    <property type="project" value="TreeGrafter"/>
</dbReference>
<keyword evidence="7" id="KW-0413">Isomerase</keyword>
<keyword evidence="8" id="KW-1185">Reference proteome</keyword>
<dbReference type="EMBL" id="FMPI01000003">
    <property type="protein sequence ID" value="SCS52903.1"/>
    <property type="molecule type" value="Genomic_DNA"/>
</dbReference>
<evidence type="ECO:0000313" key="8">
    <source>
        <dbReference type="Proteomes" id="UP000095412"/>
    </source>
</evidence>
<evidence type="ECO:0000313" key="9">
    <source>
        <dbReference type="Proteomes" id="UP000095768"/>
    </source>
</evidence>
<dbReference type="PANTHER" id="PTHR21600:SF35">
    <property type="entry name" value="PSEUDOURIDINE SYNTHASE"/>
    <property type="match status" value="1"/>
</dbReference>
<organism evidence="7 9">
    <name type="scientific">Staphylococcus caeli</name>
    <dbReference type="NCBI Taxonomy" id="2201815"/>
    <lineage>
        <taxon>Bacteria</taxon>
        <taxon>Bacillati</taxon>
        <taxon>Bacillota</taxon>
        <taxon>Bacilli</taxon>
        <taxon>Bacillales</taxon>
        <taxon>Staphylococcaceae</taxon>
        <taxon>Staphylococcus</taxon>
    </lineage>
</organism>
<evidence type="ECO:0000313" key="7">
    <source>
        <dbReference type="EMBL" id="SCS90279.1"/>
    </source>
</evidence>
<proteinExistence type="predicted"/>
<dbReference type="AlphaFoldDB" id="A0A1D4ITV9"/>
<dbReference type="RefSeq" id="WP_069994916.1">
    <property type="nucleotide sequence ID" value="NZ_FMPG01000004.1"/>
</dbReference>
<evidence type="ECO:0000256" key="1">
    <source>
        <dbReference type="ARBA" id="ARBA00000073"/>
    </source>
</evidence>
<dbReference type="Gene3D" id="3.30.2350.10">
    <property type="entry name" value="Pseudouridine synthase"/>
    <property type="match status" value="1"/>
</dbReference>
<dbReference type="InterPro" id="IPR050188">
    <property type="entry name" value="RluA_PseudoU_synthase"/>
</dbReference>
<dbReference type="Pfam" id="PF00849">
    <property type="entry name" value="PseudoU_synth_2"/>
    <property type="match status" value="1"/>
</dbReference>
<evidence type="ECO:0000256" key="4">
    <source>
        <dbReference type="PROSITE-ProRule" id="PRU00182"/>
    </source>
</evidence>
<dbReference type="InterPro" id="IPR006145">
    <property type="entry name" value="PsdUridine_synth_RsuA/RluA"/>
</dbReference>
<dbReference type="Proteomes" id="UP000095768">
    <property type="component" value="Unassembled WGS sequence"/>
</dbReference>